<evidence type="ECO:0000313" key="14">
    <source>
        <dbReference type="Proteomes" id="UP000295724"/>
    </source>
</evidence>
<proteinExistence type="inferred from homology"/>
<keyword evidence="14" id="KW-1185">Reference proteome</keyword>
<evidence type="ECO:0000256" key="3">
    <source>
        <dbReference type="ARBA" id="ARBA00017473"/>
    </source>
</evidence>
<dbReference type="OrthoDB" id="9809438at2"/>
<organism evidence="13 14">
    <name type="scientific">Marinicella litoralis</name>
    <dbReference type="NCBI Taxonomy" id="644220"/>
    <lineage>
        <taxon>Bacteria</taxon>
        <taxon>Pseudomonadati</taxon>
        <taxon>Pseudomonadota</taxon>
        <taxon>Gammaproteobacteria</taxon>
        <taxon>Lysobacterales</taxon>
        <taxon>Marinicellaceae</taxon>
        <taxon>Marinicella</taxon>
    </lineage>
</organism>
<comment type="caution">
    <text evidence="13">The sequence shown here is derived from an EMBL/GenBank/DDBJ whole genome shotgun (WGS) entry which is preliminary data.</text>
</comment>
<evidence type="ECO:0000313" key="13">
    <source>
        <dbReference type="EMBL" id="TDR23208.1"/>
    </source>
</evidence>
<keyword evidence="8 10" id="KW-0414">Isoprene biosynthesis</keyword>
<evidence type="ECO:0000256" key="2">
    <source>
        <dbReference type="ARBA" id="ARBA00012052"/>
    </source>
</evidence>
<dbReference type="SUPFAM" id="SSF54211">
    <property type="entry name" value="Ribosomal protein S5 domain 2-like"/>
    <property type="match status" value="1"/>
</dbReference>
<keyword evidence="4 10" id="KW-0808">Transferase</keyword>
<evidence type="ECO:0000256" key="9">
    <source>
        <dbReference type="ARBA" id="ARBA00032554"/>
    </source>
</evidence>
<dbReference type="PANTHER" id="PTHR43527">
    <property type="entry name" value="4-DIPHOSPHOCYTIDYL-2-C-METHYL-D-ERYTHRITOL KINASE, CHLOROPLASTIC"/>
    <property type="match status" value="1"/>
</dbReference>
<dbReference type="PANTHER" id="PTHR43527:SF2">
    <property type="entry name" value="4-DIPHOSPHOCYTIDYL-2-C-METHYL-D-ERYTHRITOL KINASE, CHLOROPLASTIC"/>
    <property type="match status" value="1"/>
</dbReference>
<dbReference type="Pfam" id="PF00288">
    <property type="entry name" value="GHMP_kinases_N"/>
    <property type="match status" value="1"/>
</dbReference>
<dbReference type="Gene3D" id="3.30.70.890">
    <property type="entry name" value="GHMP kinase, C-terminal domain"/>
    <property type="match status" value="1"/>
</dbReference>
<dbReference type="GO" id="GO:0050515">
    <property type="term" value="F:4-(cytidine 5'-diphospho)-2-C-methyl-D-erythritol kinase activity"/>
    <property type="evidence" value="ECO:0007669"/>
    <property type="project" value="UniProtKB-UniRule"/>
</dbReference>
<feature type="domain" description="GHMP kinase C-terminal" evidence="12">
    <location>
        <begin position="205"/>
        <end position="263"/>
    </location>
</feature>
<keyword evidence="7 10" id="KW-0067">ATP-binding</keyword>
<evidence type="ECO:0000256" key="6">
    <source>
        <dbReference type="ARBA" id="ARBA00022777"/>
    </source>
</evidence>
<evidence type="ECO:0000256" key="1">
    <source>
        <dbReference type="ARBA" id="ARBA00009684"/>
    </source>
</evidence>
<dbReference type="InterPro" id="IPR006204">
    <property type="entry name" value="GHMP_kinase_N_dom"/>
</dbReference>
<comment type="pathway">
    <text evidence="10">Isoprenoid biosynthesis; isopentenyl diphosphate biosynthesis via DXP pathway; isopentenyl diphosphate from 1-deoxy-D-xylulose 5-phosphate: step 3/6.</text>
</comment>
<feature type="binding site" evidence="10">
    <location>
        <begin position="96"/>
        <end position="106"/>
    </location>
    <ligand>
        <name>ATP</name>
        <dbReference type="ChEBI" id="CHEBI:30616"/>
    </ligand>
</feature>
<reference evidence="13 14" key="1">
    <citation type="submission" date="2019-03" db="EMBL/GenBank/DDBJ databases">
        <title>Genomic Encyclopedia of Type Strains, Phase IV (KMG-IV): sequencing the most valuable type-strain genomes for metagenomic binning, comparative biology and taxonomic classification.</title>
        <authorList>
            <person name="Goeker M."/>
        </authorList>
    </citation>
    <scope>NUCLEOTIDE SEQUENCE [LARGE SCALE GENOMIC DNA]</scope>
    <source>
        <strain evidence="13 14">DSM 25488</strain>
    </source>
</reference>
<protein>
    <recommendedName>
        <fullName evidence="3 10">4-diphosphocytidyl-2-C-methyl-D-erythritol kinase</fullName>
        <shortName evidence="10">CMK</shortName>
        <ecNumber evidence="2 10">2.7.1.148</ecNumber>
    </recommendedName>
    <alternativeName>
        <fullName evidence="9 10">4-(cytidine-5'-diphospho)-2-C-methyl-D-erythritol kinase</fullName>
    </alternativeName>
</protein>
<sequence length="276" mass="30877">MVKQSVLSRAKINLMLRIIGQRKDGYHQLQTCFQILEWGDSIDFCCIREKGNNHIDIKGFTGLKKEDNLIYRAALSLVPYARVSSDWSILVEKNIPTGAGLGGGSSNAAETLKFLNTHWKCGLTQMELQKIGSKLGADIPVFISGHSALASGIGDELVQMEFNTPYILLIFAGTHISTQSIFQHPRLNRNQVELTAEELDNRDLWINDFFPLVLNNYADMNTLYQQLSKHIHVRLSGSGSTLFAVYNDESAAQTALKWADKYANCMLVRPKINTVV</sequence>
<dbReference type="SUPFAM" id="SSF55060">
    <property type="entry name" value="GHMP Kinase, C-terminal domain"/>
    <property type="match status" value="1"/>
</dbReference>
<feature type="active site" evidence="10">
    <location>
        <position position="138"/>
    </location>
</feature>
<dbReference type="InterPro" id="IPR020568">
    <property type="entry name" value="Ribosomal_Su5_D2-typ_SF"/>
</dbReference>
<keyword evidence="6 10" id="KW-0418">Kinase</keyword>
<dbReference type="Proteomes" id="UP000295724">
    <property type="component" value="Unassembled WGS sequence"/>
</dbReference>
<feature type="domain" description="GHMP kinase N-terminal" evidence="11">
    <location>
        <begin position="68"/>
        <end position="145"/>
    </location>
</feature>
<dbReference type="RefSeq" id="WP_099018137.1">
    <property type="nucleotide sequence ID" value="NZ_NIHB01000001.1"/>
</dbReference>
<dbReference type="PIRSF" id="PIRSF010376">
    <property type="entry name" value="IspE"/>
    <property type="match status" value="1"/>
</dbReference>
<accession>A0A4R6Y2J4</accession>
<dbReference type="Gene3D" id="3.30.230.10">
    <property type="match status" value="1"/>
</dbReference>
<gene>
    <name evidence="10" type="primary">ispE</name>
    <name evidence="13" type="ORF">C8D91_0068</name>
</gene>
<dbReference type="NCBIfam" id="TIGR00154">
    <property type="entry name" value="ispE"/>
    <property type="match status" value="1"/>
</dbReference>
<dbReference type="UniPathway" id="UPA00056">
    <property type="reaction ID" value="UER00094"/>
</dbReference>
<dbReference type="InterPro" id="IPR004424">
    <property type="entry name" value="IspE"/>
</dbReference>
<dbReference type="HAMAP" id="MF_00061">
    <property type="entry name" value="IspE"/>
    <property type="match status" value="1"/>
</dbReference>
<dbReference type="AlphaFoldDB" id="A0A4R6Y2J4"/>
<evidence type="ECO:0000259" key="12">
    <source>
        <dbReference type="Pfam" id="PF08544"/>
    </source>
</evidence>
<name>A0A4R6Y2J4_9GAMM</name>
<evidence type="ECO:0000256" key="7">
    <source>
        <dbReference type="ARBA" id="ARBA00022840"/>
    </source>
</evidence>
<dbReference type="GO" id="GO:0016114">
    <property type="term" value="P:terpenoid biosynthetic process"/>
    <property type="evidence" value="ECO:0007669"/>
    <property type="project" value="UniProtKB-UniRule"/>
</dbReference>
<dbReference type="GO" id="GO:0005524">
    <property type="term" value="F:ATP binding"/>
    <property type="evidence" value="ECO:0007669"/>
    <property type="project" value="UniProtKB-UniRule"/>
</dbReference>
<dbReference type="EC" id="2.7.1.148" evidence="2 10"/>
<comment type="function">
    <text evidence="10">Catalyzes the phosphorylation of the position 2 hydroxy group of 4-diphosphocytidyl-2C-methyl-D-erythritol.</text>
</comment>
<keyword evidence="5 10" id="KW-0547">Nucleotide-binding</keyword>
<dbReference type="InterPro" id="IPR014721">
    <property type="entry name" value="Ribsml_uS5_D2-typ_fold_subgr"/>
</dbReference>
<dbReference type="InterPro" id="IPR013750">
    <property type="entry name" value="GHMP_kinase_C_dom"/>
</dbReference>
<comment type="catalytic activity">
    <reaction evidence="10">
        <text>4-CDP-2-C-methyl-D-erythritol + ATP = 4-CDP-2-C-methyl-D-erythritol 2-phosphate + ADP + H(+)</text>
        <dbReference type="Rhea" id="RHEA:18437"/>
        <dbReference type="ChEBI" id="CHEBI:15378"/>
        <dbReference type="ChEBI" id="CHEBI:30616"/>
        <dbReference type="ChEBI" id="CHEBI:57823"/>
        <dbReference type="ChEBI" id="CHEBI:57919"/>
        <dbReference type="ChEBI" id="CHEBI:456216"/>
        <dbReference type="EC" id="2.7.1.148"/>
    </reaction>
</comment>
<dbReference type="EMBL" id="SNZB01000001">
    <property type="protein sequence ID" value="TDR23208.1"/>
    <property type="molecule type" value="Genomic_DNA"/>
</dbReference>
<dbReference type="InterPro" id="IPR036554">
    <property type="entry name" value="GHMP_kinase_C_sf"/>
</dbReference>
<dbReference type="Pfam" id="PF08544">
    <property type="entry name" value="GHMP_kinases_C"/>
    <property type="match status" value="1"/>
</dbReference>
<dbReference type="GO" id="GO:0019288">
    <property type="term" value="P:isopentenyl diphosphate biosynthetic process, methylerythritol 4-phosphate pathway"/>
    <property type="evidence" value="ECO:0007669"/>
    <property type="project" value="UniProtKB-UniRule"/>
</dbReference>
<comment type="similarity">
    <text evidence="1 10">Belongs to the GHMP kinase family. IspE subfamily.</text>
</comment>
<evidence type="ECO:0000256" key="4">
    <source>
        <dbReference type="ARBA" id="ARBA00022679"/>
    </source>
</evidence>
<feature type="active site" evidence="10">
    <location>
        <position position="11"/>
    </location>
</feature>
<evidence type="ECO:0000256" key="10">
    <source>
        <dbReference type="HAMAP-Rule" id="MF_00061"/>
    </source>
</evidence>
<evidence type="ECO:0000256" key="5">
    <source>
        <dbReference type="ARBA" id="ARBA00022741"/>
    </source>
</evidence>
<evidence type="ECO:0000256" key="8">
    <source>
        <dbReference type="ARBA" id="ARBA00023229"/>
    </source>
</evidence>
<evidence type="ECO:0000259" key="11">
    <source>
        <dbReference type="Pfam" id="PF00288"/>
    </source>
</evidence>